<organism evidence="3 4">
    <name type="scientific">Puccinia striiformis</name>
    <dbReference type="NCBI Taxonomy" id="27350"/>
    <lineage>
        <taxon>Eukaryota</taxon>
        <taxon>Fungi</taxon>
        <taxon>Dikarya</taxon>
        <taxon>Basidiomycota</taxon>
        <taxon>Pucciniomycotina</taxon>
        <taxon>Pucciniomycetes</taxon>
        <taxon>Pucciniales</taxon>
        <taxon>Pucciniaceae</taxon>
        <taxon>Puccinia</taxon>
    </lineage>
</organism>
<reference evidence="4" key="2">
    <citation type="journal article" date="2018" name="BMC Genomics">
        <title>Genomic insights into host adaptation between the wheat stripe rust pathogen (Puccinia striiformis f. sp. tritici) and the barley stripe rust pathogen (Puccinia striiformis f. sp. hordei).</title>
        <authorList>
            <person name="Xia C."/>
            <person name="Wang M."/>
            <person name="Yin C."/>
            <person name="Cornejo O.E."/>
            <person name="Hulbert S.H."/>
            <person name="Chen X."/>
        </authorList>
    </citation>
    <scope>NUCLEOTIDE SEQUENCE [LARGE SCALE GENOMIC DNA]</scope>
    <source>
        <strain evidence="4">93TX-2</strain>
    </source>
</reference>
<evidence type="ECO:0000256" key="1">
    <source>
        <dbReference type="SAM" id="MobiDB-lite"/>
    </source>
</evidence>
<feature type="compositionally biased region" description="Basic and acidic residues" evidence="1">
    <location>
        <begin position="460"/>
        <end position="472"/>
    </location>
</feature>
<feature type="region of interest" description="Disordered" evidence="1">
    <location>
        <begin position="448"/>
        <end position="641"/>
    </location>
</feature>
<dbReference type="VEuPathDB" id="FungiDB:PSTT_13405"/>
<dbReference type="Pfam" id="PF20515">
    <property type="entry name" value="2OG-FeII_Oxy_6"/>
    <property type="match status" value="1"/>
</dbReference>
<feature type="non-terminal residue" evidence="3">
    <location>
        <position position="1031"/>
    </location>
</feature>
<feature type="compositionally biased region" description="Basic and acidic residues" evidence="1">
    <location>
        <begin position="505"/>
        <end position="527"/>
    </location>
</feature>
<reference evidence="4" key="3">
    <citation type="journal article" date="2018" name="Mol. Plant Microbe Interact.">
        <title>Genome sequence resources for the wheat stripe rust pathogen (Puccinia striiformis f. sp. tritici) and the barley stripe rust pathogen (Puccinia striiformis f. sp. hordei).</title>
        <authorList>
            <person name="Xia C."/>
            <person name="Wang M."/>
            <person name="Yin C."/>
            <person name="Cornejo O.E."/>
            <person name="Hulbert S.H."/>
            <person name="Chen X."/>
        </authorList>
    </citation>
    <scope>NUCLEOTIDE SEQUENCE [LARGE SCALE GENOMIC DNA]</scope>
    <source>
        <strain evidence="4">93TX-2</strain>
    </source>
</reference>
<reference evidence="3 4" key="1">
    <citation type="submission" date="2017-12" db="EMBL/GenBank/DDBJ databases">
        <title>Gene loss provides genomic basis for host adaptation in cereal stripe rust fungi.</title>
        <authorList>
            <person name="Xia C."/>
        </authorList>
    </citation>
    <scope>NUCLEOTIDE SEQUENCE [LARGE SCALE GENOMIC DNA]</scope>
    <source>
        <strain evidence="3 4">93TX-2</strain>
    </source>
</reference>
<gene>
    <name evidence="3" type="ORF">PSHT_10808</name>
</gene>
<evidence type="ECO:0000313" key="3">
    <source>
        <dbReference type="EMBL" id="POW05344.1"/>
    </source>
</evidence>
<dbReference type="OrthoDB" id="2506555at2759"/>
<feature type="compositionally biased region" description="Polar residues" evidence="1">
    <location>
        <begin position="528"/>
        <end position="573"/>
    </location>
</feature>
<evidence type="ECO:0000259" key="2">
    <source>
        <dbReference type="Pfam" id="PF20515"/>
    </source>
</evidence>
<sequence>ESIEETQRFLAQAKHIISPDQPTAILTNFNTELGLFVKQTKWSDMPKEEYQELEFLTTTLIELGKFYNDLENASLISGIMRGFGWRKAYGTHKEHCGIYTPSGIQNEEDYLRWKELLVRLPKVESIISKRFQKLAPGLFKKSVNKMKSAKLPSFASLEFDQASPMPFASNLTATWNEFSNESHIDNDVSPISYGGWCGITEDSGMLASRLRGFDIQHGQFFLPGISTVVDFSAVDGWTDVFWNSNLLYHQTVQSSRPANSPFTRFAFSVQITKPLFDGCQAILGKSGIKFGGFNERDARVKSLIFPSCEFFIKPHRNTCQTDHLQMTSSSATVGETQTSTTDNNKTPQSPATSELTELDEEEDYTEKNKSSMLGAPVWPEASKNLPAGRLDDPQPSQVNSSGLPDNSEITILTAPQFLKNVKSKRQGLDDVANDIQLPWTARYHAEKALESMDDSSTRVQDGRELPEGEKVRIGKQNLLGKRNNSSSCSKATKKTRHKFTSRPKNATEENSNKSSEKTNPDPDHENNTSDSNHQSNNFDLDTQLTKNTGSSTSQTNTLSPSYQQNAKISNPTFTEPAAPLETSVVHKESTSDELSANNDPKSSNNNNQLENSTSVQNQLAPEKEVTSQENPAGELQSGPDAENDYITIKYREELAPIHTLYSKSHSMGYDGYKMALNSINELYSFRMKGFQPPTSYSNTLSSQIKFNPVKGTTLTVWLKTLRHDGPDIISPGLHEPFYKPDVWSFPLDSTSTSSSSDELGSEIMPLFKFLCHPVEAMQMKMASIIFQAVAFVAKDISSLPVYKKPIDSTDELGAELSIINYFIQCLKSPKATNKITDSTSTPSKGDDVKISITSLDKLIDNIHQMLLSFAILKARCKMHASQQVLSAYSTQWSELPEEYVSRPHYALLASFCVSGVRGLFMTPGDPRSIPAFKCFTLISIVAKVNKSLQPLNENHVLEPVWKRTNAYICSLVNEAFFSSGSFTPVWITRYDLAKYIVLDFSEHWLECHPGGEHTLNVPKRSDCPVVTIQNL</sequence>
<name>A0A2S4V762_9BASI</name>
<feature type="domain" description="Tet-like 2OG-Fe(II) oxygenase" evidence="2">
    <location>
        <begin position="48"/>
        <end position="254"/>
    </location>
</feature>
<feature type="compositionally biased region" description="Polar residues" evidence="1">
    <location>
        <begin position="327"/>
        <end position="353"/>
    </location>
</feature>
<accession>A0A2S4V762</accession>
<protein>
    <recommendedName>
        <fullName evidence="2">Tet-like 2OG-Fe(II) oxygenase domain-containing protein</fullName>
    </recommendedName>
</protein>
<dbReference type="InterPro" id="IPR046798">
    <property type="entry name" value="2OG-FeII_Oxy_6"/>
</dbReference>
<keyword evidence="4" id="KW-1185">Reference proteome</keyword>
<dbReference type="VEuPathDB" id="FungiDB:PSTT_14108"/>
<dbReference type="EMBL" id="PKSM01000172">
    <property type="protein sequence ID" value="POW05344.1"/>
    <property type="molecule type" value="Genomic_DNA"/>
</dbReference>
<evidence type="ECO:0000313" key="4">
    <source>
        <dbReference type="Proteomes" id="UP000238274"/>
    </source>
</evidence>
<proteinExistence type="predicted"/>
<feature type="compositionally biased region" description="Polar residues" evidence="1">
    <location>
        <begin position="394"/>
        <end position="407"/>
    </location>
</feature>
<comment type="caution">
    <text evidence="3">The sequence shown here is derived from an EMBL/GenBank/DDBJ whole genome shotgun (WGS) entry which is preliminary data.</text>
</comment>
<feature type="compositionally biased region" description="Low complexity" evidence="1">
    <location>
        <begin position="595"/>
        <end position="607"/>
    </location>
</feature>
<feature type="compositionally biased region" description="Basic residues" evidence="1">
    <location>
        <begin position="491"/>
        <end position="501"/>
    </location>
</feature>
<feature type="compositionally biased region" description="Polar residues" evidence="1">
    <location>
        <begin position="608"/>
        <end position="619"/>
    </location>
</feature>
<dbReference type="Proteomes" id="UP000238274">
    <property type="component" value="Unassembled WGS sequence"/>
</dbReference>
<dbReference type="AlphaFoldDB" id="A0A2S4V762"/>
<feature type="non-terminal residue" evidence="3">
    <location>
        <position position="1"/>
    </location>
</feature>
<dbReference type="VEuPathDB" id="FungiDB:PSHT_10808"/>
<feature type="region of interest" description="Disordered" evidence="1">
    <location>
        <begin position="327"/>
        <end position="407"/>
    </location>
</feature>